<sequence length="216" mass="22297">MGGAISGIGNAVGGILGGIGANKAAKQQQKSLDKQMDWQRDLMERQDAWLSPFREAGTNALPDLVALAGQPIDREKSLSQYYGGQEFAQSEEAARRSQLAAAEATGGLGSSATNNALASIAPTLGQNYLAQQTAQQQDMYNQLMGLVNVGLSGAGAQSATAAQGTNTLLGLQSQKGNVNAAKAALPWQVAGYSQNALSQGAAQDVNSFGNMFGSFI</sequence>
<dbReference type="KEGG" id="vg:55013172"/>
<dbReference type="Pfam" id="PF25688">
    <property type="entry name" value="P22_gp7"/>
    <property type="match status" value="1"/>
</dbReference>
<accession>A0A4D6E0V9</accession>
<name>A0A4D6E0V9_9CAUD</name>
<dbReference type="GeneID" id="55013172"/>
<dbReference type="RefSeq" id="YP_009821687.1">
    <property type="nucleotide sequence ID" value="NC_048178.1"/>
</dbReference>
<dbReference type="Proteomes" id="UP000297046">
    <property type="component" value="Segment"/>
</dbReference>
<reference evidence="2" key="1">
    <citation type="submission" date="2019-03" db="EMBL/GenBank/DDBJ databases">
        <authorList>
            <person name="Olsen N.S."/>
            <person name="Kot W."/>
            <person name="Hansen L.H."/>
        </authorList>
    </citation>
    <scope>NUCLEOTIDE SEQUENCE [LARGE SCALE GENOMIC DNA]</scope>
</reference>
<evidence type="ECO:0000313" key="1">
    <source>
        <dbReference type="EMBL" id="QBZ71599.1"/>
    </source>
</evidence>
<evidence type="ECO:0000313" key="2">
    <source>
        <dbReference type="Proteomes" id="UP000297046"/>
    </source>
</evidence>
<protein>
    <submittedName>
        <fullName evidence="1">DNA transfer protein</fullName>
    </submittedName>
</protein>
<organism evidence="1 2">
    <name type="scientific">Escherichia phage Sortsne</name>
    <dbReference type="NCBI Taxonomy" id="2562456"/>
    <lineage>
        <taxon>Viruses</taxon>
        <taxon>Duplodnaviria</taxon>
        <taxon>Heunggongvirae</taxon>
        <taxon>Uroviricota</taxon>
        <taxon>Caudoviricetes</taxon>
        <taxon>Sortsnevirus</taxon>
        <taxon>Sortsnevirus sortsne</taxon>
    </lineage>
</organism>
<keyword evidence="2" id="KW-1185">Reference proteome</keyword>
<dbReference type="EMBL" id="MK651787">
    <property type="protein sequence ID" value="QBZ71599.1"/>
    <property type="molecule type" value="Genomic_DNA"/>
</dbReference>
<proteinExistence type="predicted"/>
<dbReference type="InterPro" id="IPR057916">
    <property type="entry name" value="P22_gp7"/>
</dbReference>